<keyword evidence="3" id="KW-0813">Transport</keyword>
<dbReference type="SUPFAM" id="SSF52540">
    <property type="entry name" value="P-loop containing nucleoside triphosphate hydrolases"/>
    <property type="match status" value="1"/>
</dbReference>
<evidence type="ECO:0000256" key="1">
    <source>
        <dbReference type="ARBA" id="ARBA00004141"/>
    </source>
</evidence>
<keyword evidence="4" id="KW-0812">Transmembrane</keyword>
<accession>A0ABD2MUD0</accession>
<feature type="non-terminal residue" evidence="8">
    <location>
        <position position="1"/>
    </location>
</feature>
<proteinExistence type="inferred from homology"/>
<dbReference type="Gene3D" id="3.40.50.300">
    <property type="entry name" value="P-loop containing nucleotide triphosphate hydrolases"/>
    <property type="match status" value="1"/>
</dbReference>
<evidence type="ECO:0000259" key="7">
    <source>
        <dbReference type="Pfam" id="PF00005"/>
    </source>
</evidence>
<dbReference type="EMBL" id="JABFTP020000021">
    <property type="protein sequence ID" value="KAL3270060.1"/>
    <property type="molecule type" value="Genomic_DNA"/>
</dbReference>
<protein>
    <recommendedName>
        <fullName evidence="7">ABC transporter domain-containing protein</fullName>
    </recommendedName>
</protein>
<evidence type="ECO:0000256" key="2">
    <source>
        <dbReference type="ARBA" id="ARBA00005814"/>
    </source>
</evidence>
<keyword evidence="6" id="KW-0472">Membrane</keyword>
<evidence type="ECO:0000313" key="8">
    <source>
        <dbReference type="EMBL" id="KAL3270060.1"/>
    </source>
</evidence>
<gene>
    <name evidence="8" type="ORF">HHI36_009118</name>
</gene>
<dbReference type="PANTHER" id="PTHR48041:SF129">
    <property type="entry name" value="PROTEIN WHITE"/>
    <property type="match status" value="1"/>
</dbReference>
<feature type="domain" description="ABC transporter" evidence="7">
    <location>
        <begin position="5"/>
        <end position="75"/>
    </location>
</feature>
<dbReference type="Proteomes" id="UP001516400">
    <property type="component" value="Unassembled WGS sequence"/>
</dbReference>
<sequence length="88" mass="9993">NGVAYPGELLVFMGSSGAGKTTLLNCMTFRNIRGLQITGYVSLNDQPINQRQLAAQSAYVQQDDLFIGWLTVKEHLIFHVMYFIIYKY</sequence>
<dbReference type="PANTHER" id="PTHR48041">
    <property type="entry name" value="ABC TRANSPORTER G FAMILY MEMBER 28"/>
    <property type="match status" value="1"/>
</dbReference>
<comment type="caution">
    <text evidence="8">The sequence shown here is derived from an EMBL/GenBank/DDBJ whole genome shotgun (WGS) entry which is preliminary data.</text>
</comment>
<keyword evidence="9" id="KW-1185">Reference proteome</keyword>
<evidence type="ECO:0000256" key="5">
    <source>
        <dbReference type="ARBA" id="ARBA00022989"/>
    </source>
</evidence>
<dbReference type="InterPro" id="IPR050352">
    <property type="entry name" value="ABCG_transporters"/>
</dbReference>
<comment type="similarity">
    <text evidence="2">Belongs to the ABC transporter superfamily. ABCG family. Eye pigment precursor importer (TC 3.A.1.204) subfamily.</text>
</comment>
<organism evidence="8 9">
    <name type="scientific">Cryptolaemus montrouzieri</name>
    <dbReference type="NCBI Taxonomy" id="559131"/>
    <lineage>
        <taxon>Eukaryota</taxon>
        <taxon>Metazoa</taxon>
        <taxon>Ecdysozoa</taxon>
        <taxon>Arthropoda</taxon>
        <taxon>Hexapoda</taxon>
        <taxon>Insecta</taxon>
        <taxon>Pterygota</taxon>
        <taxon>Neoptera</taxon>
        <taxon>Endopterygota</taxon>
        <taxon>Coleoptera</taxon>
        <taxon>Polyphaga</taxon>
        <taxon>Cucujiformia</taxon>
        <taxon>Coccinelloidea</taxon>
        <taxon>Coccinellidae</taxon>
        <taxon>Scymninae</taxon>
        <taxon>Scymnini</taxon>
        <taxon>Cryptolaemus</taxon>
    </lineage>
</organism>
<dbReference type="InterPro" id="IPR003439">
    <property type="entry name" value="ABC_transporter-like_ATP-bd"/>
</dbReference>
<evidence type="ECO:0000313" key="9">
    <source>
        <dbReference type="Proteomes" id="UP001516400"/>
    </source>
</evidence>
<dbReference type="AlphaFoldDB" id="A0ABD2MUD0"/>
<name>A0ABD2MUD0_9CUCU</name>
<keyword evidence="5" id="KW-1133">Transmembrane helix</keyword>
<comment type="subcellular location">
    <subcellularLocation>
        <location evidence="1">Membrane</location>
        <topology evidence="1">Multi-pass membrane protein</topology>
    </subcellularLocation>
</comment>
<dbReference type="Pfam" id="PF00005">
    <property type="entry name" value="ABC_tran"/>
    <property type="match status" value="1"/>
</dbReference>
<dbReference type="InterPro" id="IPR027417">
    <property type="entry name" value="P-loop_NTPase"/>
</dbReference>
<evidence type="ECO:0000256" key="6">
    <source>
        <dbReference type="ARBA" id="ARBA00023136"/>
    </source>
</evidence>
<reference evidence="8 9" key="1">
    <citation type="journal article" date="2021" name="BMC Biol.">
        <title>Horizontally acquired antibacterial genes associated with adaptive radiation of ladybird beetles.</title>
        <authorList>
            <person name="Li H.S."/>
            <person name="Tang X.F."/>
            <person name="Huang Y.H."/>
            <person name="Xu Z.Y."/>
            <person name="Chen M.L."/>
            <person name="Du X.Y."/>
            <person name="Qiu B.Y."/>
            <person name="Chen P.T."/>
            <person name="Zhang W."/>
            <person name="Slipinski A."/>
            <person name="Escalona H.E."/>
            <person name="Waterhouse R.M."/>
            <person name="Zwick A."/>
            <person name="Pang H."/>
        </authorList>
    </citation>
    <scope>NUCLEOTIDE SEQUENCE [LARGE SCALE GENOMIC DNA]</scope>
    <source>
        <strain evidence="8">SYSU2018</strain>
    </source>
</reference>
<dbReference type="GO" id="GO:0016020">
    <property type="term" value="C:membrane"/>
    <property type="evidence" value="ECO:0007669"/>
    <property type="project" value="UniProtKB-SubCell"/>
</dbReference>
<evidence type="ECO:0000256" key="4">
    <source>
        <dbReference type="ARBA" id="ARBA00022692"/>
    </source>
</evidence>
<evidence type="ECO:0000256" key="3">
    <source>
        <dbReference type="ARBA" id="ARBA00022448"/>
    </source>
</evidence>